<dbReference type="EMBL" id="UYRT01078190">
    <property type="protein sequence ID" value="VDN17992.1"/>
    <property type="molecule type" value="Genomic_DNA"/>
</dbReference>
<dbReference type="Proteomes" id="UP000271098">
    <property type="component" value="Unassembled WGS sequence"/>
</dbReference>
<evidence type="ECO:0000313" key="3">
    <source>
        <dbReference type="WBParaSite" id="GPUH_0001086101-mRNA-1"/>
    </source>
</evidence>
<proteinExistence type="predicted"/>
<dbReference type="WBParaSite" id="GPUH_0001086101-mRNA-1">
    <property type="protein sequence ID" value="GPUH_0001086101-mRNA-1"/>
    <property type="gene ID" value="GPUH_0001086101"/>
</dbReference>
<accession>A0A183DQ57</accession>
<sequence length="106" mass="12368">MPKLQKYCTWFHEIPVPHLPTSLVVWFPHPYGQMADSGGSPNEQRRILCYFRFPTLYWVPKNAKDKPVPYSGGREVDDFIKYIAKHATEELKGYTRDGKPKAKEEL</sequence>
<organism evidence="3">
    <name type="scientific">Gongylonema pulchrum</name>
    <dbReference type="NCBI Taxonomy" id="637853"/>
    <lineage>
        <taxon>Eukaryota</taxon>
        <taxon>Metazoa</taxon>
        <taxon>Ecdysozoa</taxon>
        <taxon>Nematoda</taxon>
        <taxon>Chromadorea</taxon>
        <taxon>Rhabditida</taxon>
        <taxon>Spirurina</taxon>
        <taxon>Spiruromorpha</taxon>
        <taxon>Spiruroidea</taxon>
        <taxon>Gongylonematidae</taxon>
        <taxon>Gongylonema</taxon>
    </lineage>
</organism>
<reference evidence="1 2" key="2">
    <citation type="submission" date="2018-11" db="EMBL/GenBank/DDBJ databases">
        <authorList>
            <consortium name="Pathogen Informatics"/>
        </authorList>
    </citation>
    <scope>NUCLEOTIDE SEQUENCE [LARGE SCALE GENOMIC DNA]</scope>
</reference>
<evidence type="ECO:0000313" key="2">
    <source>
        <dbReference type="Proteomes" id="UP000271098"/>
    </source>
</evidence>
<reference evidence="3" key="1">
    <citation type="submission" date="2016-06" db="UniProtKB">
        <authorList>
            <consortium name="WormBaseParasite"/>
        </authorList>
    </citation>
    <scope>IDENTIFICATION</scope>
</reference>
<keyword evidence="2" id="KW-1185">Reference proteome</keyword>
<dbReference type="OrthoDB" id="427280at2759"/>
<dbReference type="InterPro" id="IPR036249">
    <property type="entry name" value="Thioredoxin-like_sf"/>
</dbReference>
<name>A0A183DQ57_9BILA</name>
<protein>
    <submittedName>
        <fullName evidence="3">PWWP domain-containing protein</fullName>
    </submittedName>
</protein>
<gene>
    <name evidence="1" type="ORF">GPUH_LOCUS10848</name>
</gene>
<dbReference type="AlphaFoldDB" id="A0A183DQ57"/>
<evidence type="ECO:0000313" key="1">
    <source>
        <dbReference type="EMBL" id="VDN17992.1"/>
    </source>
</evidence>
<dbReference type="Gene3D" id="3.40.30.10">
    <property type="entry name" value="Glutaredoxin"/>
    <property type="match status" value="1"/>
</dbReference>
<dbReference type="SUPFAM" id="SSF52833">
    <property type="entry name" value="Thioredoxin-like"/>
    <property type="match status" value="1"/>
</dbReference>